<dbReference type="InterPro" id="IPR006073">
    <property type="entry name" value="GTP-bd"/>
</dbReference>
<dbReference type="SUPFAM" id="SSF82051">
    <property type="entry name" value="Obg GTP-binding protein N-terminal domain"/>
    <property type="match status" value="1"/>
</dbReference>
<dbReference type="Proteomes" id="UP000009168">
    <property type="component" value="Unassembled WGS sequence"/>
</dbReference>
<dbReference type="InterPro" id="IPR045086">
    <property type="entry name" value="OBG_GTPase"/>
</dbReference>
<reference evidence="7" key="1">
    <citation type="journal article" date="2006" name="PLoS Biol.">
        <title>Macronuclear genome sequence of the ciliate Tetrahymena thermophila, a model eukaryote.</title>
        <authorList>
            <person name="Eisen J.A."/>
            <person name="Coyne R.S."/>
            <person name="Wu M."/>
            <person name="Wu D."/>
            <person name="Thiagarajan M."/>
            <person name="Wortman J.R."/>
            <person name="Badger J.H."/>
            <person name="Ren Q."/>
            <person name="Amedeo P."/>
            <person name="Jones K.M."/>
            <person name="Tallon L.J."/>
            <person name="Delcher A.L."/>
            <person name="Salzberg S.L."/>
            <person name="Silva J.C."/>
            <person name="Haas B.J."/>
            <person name="Majoros W.H."/>
            <person name="Farzad M."/>
            <person name="Carlton J.M."/>
            <person name="Smith R.K. Jr."/>
            <person name="Garg J."/>
            <person name="Pearlman R.E."/>
            <person name="Karrer K.M."/>
            <person name="Sun L."/>
            <person name="Manning G."/>
            <person name="Elde N.C."/>
            <person name="Turkewitz A.P."/>
            <person name="Asai D.J."/>
            <person name="Wilkes D.E."/>
            <person name="Wang Y."/>
            <person name="Cai H."/>
            <person name="Collins K."/>
            <person name="Stewart B.A."/>
            <person name="Lee S.R."/>
            <person name="Wilamowska K."/>
            <person name="Weinberg Z."/>
            <person name="Ruzzo W.L."/>
            <person name="Wloga D."/>
            <person name="Gaertig J."/>
            <person name="Frankel J."/>
            <person name="Tsao C.-C."/>
            <person name="Gorovsky M.A."/>
            <person name="Keeling P.J."/>
            <person name="Waller R.F."/>
            <person name="Patron N.J."/>
            <person name="Cherry J.M."/>
            <person name="Stover N.A."/>
            <person name="Krieger C.J."/>
            <person name="del Toro C."/>
            <person name="Ryder H.F."/>
            <person name="Williamson S.C."/>
            <person name="Barbeau R.A."/>
            <person name="Hamilton E.P."/>
            <person name="Orias E."/>
        </authorList>
    </citation>
    <scope>NUCLEOTIDE SEQUENCE [LARGE SCALE GENOMIC DNA]</scope>
    <source>
        <strain evidence="7">SB210</strain>
    </source>
</reference>
<dbReference type="RefSeq" id="XP_001021359.1">
    <property type="nucleotide sequence ID" value="XM_001021359.2"/>
</dbReference>
<dbReference type="NCBIfam" id="TIGR02729">
    <property type="entry name" value="Obg_CgtA"/>
    <property type="match status" value="1"/>
</dbReference>
<feature type="domain" description="Obg" evidence="5">
    <location>
        <begin position="31"/>
        <end position="199"/>
    </location>
</feature>
<keyword evidence="2" id="KW-0547">Nucleotide-binding</keyword>
<dbReference type="GO" id="GO:0005739">
    <property type="term" value="C:mitochondrion"/>
    <property type="evidence" value="ECO:0007669"/>
    <property type="project" value="TreeGrafter"/>
</dbReference>
<evidence type="ECO:0000313" key="7">
    <source>
        <dbReference type="Proteomes" id="UP000009168"/>
    </source>
</evidence>
<evidence type="ECO:0000256" key="2">
    <source>
        <dbReference type="ARBA" id="ARBA00022741"/>
    </source>
</evidence>
<protein>
    <submittedName>
        <fullName evidence="6">Obg family GTPase CgtA</fullName>
    </submittedName>
</protein>
<dbReference type="PROSITE" id="PS51710">
    <property type="entry name" value="G_OBG"/>
    <property type="match status" value="1"/>
</dbReference>
<evidence type="ECO:0000259" key="4">
    <source>
        <dbReference type="PROSITE" id="PS51710"/>
    </source>
</evidence>
<dbReference type="PRINTS" id="PR00326">
    <property type="entry name" value="GTP1OBG"/>
</dbReference>
<dbReference type="GO" id="GO:0005525">
    <property type="term" value="F:GTP binding"/>
    <property type="evidence" value="ECO:0007669"/>
    <property type="project" value="UniProtKB-KW"/>
</dbReference>
<dbReference type="GO" id="GO:0000287">
    <property type="term" value="F:magnesium ion binding"/>
    <property type="evidence" value="ECO:0007669"/>
    <property type="project" value="InterPro"/>
</dbReference>
<dbReference type="FunFam" id="2.70.210.12:FF:000001">
    <property type="entry name" value="GTPase Obg"/>
    <property type="match status" value="1"/>
</dbReference>
<dbReference type="PROSITE" id="PS51883">
    <property type="entry name" value="OBG"/>
    <property type="match status" value="1"/>
</dbReference>
<dbReference type="OrthoDB" id="347018at2759"/>
<dbReference type="HAMAP" id="MF_01454">
    <property type="entry name" value="GTPase_Obg"/>
    <property type="match status" value="1"/>
</dbReference>
<dbReference type="Gene3D" id="3.40.50.300">
    <property type="entry name" value="P-loop containing nucleotide triphosphate hydrolases"/>
    <property type="match status" value="1"/>
</dbReference>
<dbReference type="OMA" id="VVFDWEP"/>
<evidence type="ECO:0000259" key="5">
    <source>
        <dbReference type="PROSITE" id="PS51883"/>
    </source>
</evidence>
<evidence type="ECO:0000256" key="1">
    <source>
        <dbReference type="ARBA" id="ARBA00007699"/>
    </source>
</evidence>
<dbReference type="FunCoup" id="I7MG56">
    <property type="interactions" value="87"/>
</dbReference>
<dbReference type="Pfam" id="PF01926">
    <property type="entry name" value="MMR_HSR1"/>
    <property type="match status" value="1"/>
</dbReference>
<dbReference type="AlphaFoldDB" id="I7MG56"/>
<keyword evidence="7" id="KW-1185">Reference proteome</keyword>
<dbReference type="PIRSF" id="PIRSF002401">
    <property type="entry name" value="GTP_bd_Obg/CgtA"/>
    <property type="match status" value="1"/>
</dbReference>
<keyword evidence="3" id="KW-0342">GTP-binding</keyword>
<dbReference type="HOGENOM" id="CLU_011747_2_3_1"/>
<evidence type="ECO:0000313" key="6">
    <source>
        <dbReference type="EMBL" id="EAS01114.1"/>
    </source>
</evidence>
<dbReference type="PANTHER" id="PTHR11702">
    <property type="entry name" value="DEVELOPMENTALLY REGULATED GTP-BINDING PROTEIN-RELATED"/>
    <property type="match status" value="1"/>
</dbReference>
<dbReference type="InterPro" id="IPR014100">
    <property type="entry name" value="GTP-bd_Obg/CgtA"/>
</dbReference>
<dbReference type="CDD" id="cd01898">
    <property type="entry name" value="Obg"/>
    <property type="match status" value="1"/>
</dbReference>
<dbReference type="NCBIfam" id="NF008956">
    <property type="entry name" value="PRK12299.1"/>
    <property type="match status" value="1"/>
</dbReference>
<dbReference type="GO" id="GO:0003924">
    <property type="term" value="F:GTPase activity"/>
    <property type="evidence" value="ECO:0007669"/>
    <property type="project" value="InterPro"/>
</dbReference>
<dbReference type="PANTHER" id="PTHR11702:SF31">
    <property type="entry name" value="MITOCHONDRIAL RIBOSOME-ASSOCIATED GTPASE 2"/>
    <property type="match status" value="1"/>
</dbReference>
<dbReference type="Pfam" id="PF01018">
    <property type="entry name" value="GTP1_OBG"/>
    <property type="match status" value="1"/>
</dbReference>
<dbReference type="EMBL" id="GG662605">
    <property type="protein sequence ID" value="EAS01114.1"/>
    <property type="molecule type" value="Genomic_DNA"/>
</dbReference>
<dbReference type="InterPro" id="IPR006169">
    <property type="entry name" value="GTP1_OBG_dom"/>
</dbReference>
<evidence type="ECO:0000256" key="3">
    <source>
        <dbReference type="ARBA" id="ARBA00023134"/>
    </source>
</evidence>
<gene>
    <name evidence="6" type="ORF">TTHERM_00316670</name>
</gene>
<organism evidence="6 7">
    <name type="scientific">Tetrahymena thermophila (strain SB210)</name>
    <dbReference type="NCBI Taxonomy" id="312017"/>
    <lineage>
        <taxon>Eukaryota</taxon>
        <taxon>Sar</taxon>
        <taxon>Alveolata</taxon>
        <taxon>Ciliophora</taxon>
        <taxon>Intramacronucleata</taxon>
        <taxon>Oligohymenophorea</taxon>
        <taxon>Hymenostomatida</taxon>
        <taxon>Tetrahymenina</taxon>
        <taxon>Tetrahymenidae</taxon>
        <taxon>Tetrahymena</taxon>
    </lineage>
</organism>
<dbReference type="STRING" id="312017.I7MG56"/>
<dbReference type="GO" id="GO:0042254">
    <property type="term" value="P:ribosome biogenesis"/>
    <property type="evidence" value="ECO:0007669"/>
    <property type="project" value="UniProtKB-UniRule"/>
</dbReference>
<dbReference type="InterPro" id="IPR027417">
    <property type="entry name" value="P-loop_NTPase"/>
</dbReference>
<sequence length="377" mass="41938">MLSQRIFKWFSKLDDKVTTSVMSNYTNFRERKFVDQVKVKFQAGNGGNGCVSHFRDRNVLTGAPDGGDGGKGGDILLKASHHFTDLHMFKGKPIIGNNGKSGGGLGRFGKDGGDLHISVPVGTLIYEILSETQSVNQAGVRKIQYNKKFLSDLDEEGKEVLIVKGGKGGRGNQNHRSIKEQEKGTLGQVKEIFMELKCIADCGLVGFPNAGKSTFLASVSRSLPKIANYPFTTLTPLVGKVKFVDNSAFTIADIPGIIEESHQNKGLGLEFLRHIERTHVLIFMLDISGSHNEEPWKNFEILKNELLQYRSDFLDKPYIVVANKTDIEPDSQRRIKELEQKVGKKVFEISAKHGLGIGEVILELRRILQEMGKIVYY</sequence>
<feature type="domain" description="OBG-type G" evidence="4">
    <location>
        <begin position="200"/>
        <end position="369"/>
    </location>
</feature>
<name>I7MG56_TETTS</name>
<dbReference type="Gene3D" id="2.70.210.12">
    <property type="entry name" value="GTP1/OBG domain"/>
    <property type="match status" value="1"/>
</dbReference>
<dbReference type="eggNOG" id="KOG1489">
    <property type="taxonomic scope" value="Eukaryota"/>
</dbReference>
<dbReference type="InterPro" id="IPR031167">
    <property type="entry name" value="G_OBG"/>
</dbReference>
<dbReference type="InParanoid" id="I7MG56"/>
<dbReference type="KEGG" id="tet:TTHERM_00316670"/>
<proteinExistence type="inferred from homology"/>
<accession>I7MG56</accession>
<comment type="similarity">
    <text evidence="1">Belongs to the TRAFAC class OBG-HflX-like GTPase superfamily. OBG GTPase family.</text>
</comment>
<dbReference type="SUPFAM" id="SSF52540">
    <property type="entry name" value="P-loop containing nucleoside triphosphate hydrolases"/>
    <property type="match status" value="1"/>
</dbReference>
<dbReference type="InterPro" id="IPR036726">
    <property type="entry name" value="GTP1_OBG_dom_sf"/>
</dbReference>
<dbReference type="GeneID" id="7829751"/>